<evidence type="ECO:0000313" key="3">
    <source>
        <dbReference type="Proteomes" id="UP000016930"/>
    </source>
</evidence>
<dbReference type="AlphaFoldDB" id="M2R7Y4"/>
<organism evidence="2 3">
    <name type="scientific">Ceriporiopsis subvermispora (strain B)</name>
    <name type="common">White-rot fungus</name>
    <name type="synonym">Gelatoporia subvermispora</name>
    <dbReference type="NCBI Taxonomy" id="914234"/>
    <lineage>
        <taxon>Eukaryota</taxon>
        <taxon>Fungi</taxon>
        <taxon>Dikarya</taxon>
        <taxon>Basidiomycota</taxon>
        <taxon>Agaricomycotina</taxon>
        <taxon>Agaricomycetes</taxon>
        <taxon>Polyporales</taxon>
        <taxon>Gelatoporiaceae</taxon>
        <taxon>Gelatoporia</taxon>
    </lineage>
</organism>
<dbReference type="Pfam" id="PF20414">
    <property type="entry name" value="DUF6698"/>
    <property type="match status" value="1"/>
</dbReference>
<evidence type="ECO:0000256" key="1">
    <source>
        <dbReference type="SAM" id="MobiDB-lite"/>
    </source>
</evidence>
<feature type="compositionally biased region" description="Basic and acidic residues" evidence="1">
    <location>
        <begin position="39"/>
        <end position="58"/>
    </location>
</feature>
<accession>M2R7Y4</accession>
<dbReference type="EMBL" id="KB445803">
    <property type="protein sequence ID" value="EMD34527.1"/>
    <property type="molecule type" value="Genomic_DNA"/>
</dbReference>
<gene>
    <name evidence="2" type="ORF">CERSUDRAFT_97785</name>
</gene>
<dbReference type="STRING" id="914234.M2R7Y4"/>
<name>M2R7Y4_CERS8</name>
<dbReference type="InterPro" id="IPR046521">
    <property type="entry name" value="DUF6698"/>
</dbReference>
<protein>
    <submittedName>
        <fullName evidence="2">Uncharacterized protein</fullName>
    </submittedName>
</protein>
<feature type="region of interest" description="Disordered" evidence="1">
    <location>
        <begin position="1"/>
        <end position="86"/>
    </location>
</feature>
<evidence type="ECO:0000313" key="2">
    <source>
        <dbReference type="EMBL" id="EMD34527.1"/>
    </source>
</evidence>
<dbReference type="Proteomes" id="UP000016930">
    <property type="component" value="Unassembled WGS sequence"/>
</dbReference>
<feature type="compositionally biased region" description="Basic and acidic residues" evidence="1">
    <location>
        <begin position="9"/>
        <end position="32"/>
    </location>
</feature>
<proteinExistence type="predicted"/>
<reference evidence="2 3" key="1">
    <citation type="journal article" date="2012" name="Proc. Natl. Acad. Sci. U.S.A.">
        <title>Comparative genomics of Ceriporiopsis subvermispora and Phanerochaete chrysosporium provide insight into selective ligninolysis.</title>
        <authorList>
            <person name="Fernandez-Fueyo E."/>
            <person name="Ruiz-Duenas F.J."/>
            <person name="Ferreira P."/>
            <person name="Floudas D."/>
            <person name="Hibbett D.S."/>
            <person name="Canessa P."/>
            <person name="Larrondo L.F."/>
            <person name="James T.Y."/>
            <person name="Seelenfreund D."/>
            <person name="Lobos S."/>
            <person name="Polanco R."/>
            <person name="Tello M."/>
            <person name="Honda Y."/>
            <person name="Watanabe T."/>
            <person name="Watanabe T."/>
            <person name="Ryu J.S."/>
            <person name="Kubicek C.P."/>
            <person name="Schmoll M."/>
            <person name="Gaskell J."/>
            <person name="Hammel K.E."/>
            <person name="St John F.J."/>
            <person name="Vanden Wymelenberg A."/>
            <person name="Sabat G."/>
            <person name="Splinter BonDurant S."/>
            <person name="Syed K."/>
            <person name="Yadav J.S."/>
            <person name="Doddapaneni H."/>
            <person name="Subramanian V."/>
            <person name="Lavin J.L."/>
            <person name="Oguiza J.A."/>
            <person name="Perez G."/>
            <person name="Pisabarro A.G."/>
            <person name="Ramirez L."/>
            <person name="Santoyo F."/>
            <person name="Master E."/>
            <person name="Coutinho P.M."/>
            <person name="Henrissat B."/>
            <person name="Lombard V."/>
            <person name="Magnuson J.K."/>
            <person name="Kuees U."/>
            <person name="Hori C."/>
            <person name="Igarashi K."/>
            <person name="Samejima M."/>
            <person name="Held B.W."/>
            <person name="Barry K.W."/>
            <person name="LaButti K.M."/>
            <person name="Lapidus A."/>
            <person name="Lindquist E.A."/>
            <person name="Lucas S.M."/>
            <person name="Riley R."/>
            <person name="Salamov A.A."/>
            <person name="Hoffmeister D."/>
            <person name="Schwenk D."/>
            <person name="Hadar Y."/>
            <person name="Yarden O."/>
            <person name="de Vries R.P."/>
            <person name="Wiebenga A."/>
            <person name="Stenlid J."/>
            <person name="Eastwood D."/>
            <person name="Grigoriev I.V."/>
            <person name="Berka R.M."/>
            <person name="Blanchette R.A."/>
            <person name="Kersten P."/>
            <person name="Martinez A.T."/>
            <person name="Vicuna R."/>
            <person name="Cullen D."/>
        </authorList>
    </citation>
    <scope>NUCLEOTIDE SEQUENCE [LARGE SCALE GENOMIC DNA]</scope>
    <source>
        <strain evidence="2 3">B</strain>
    </source>
</reference>
<dbReference type="OrthoDB" id="2751948at2759"/>
<dbReference type="HOGENOM" id="CLU_580004_0_0_1"/>
<sequence>MAPTPSKRARVEEREAEGRRVDDRHIEDRCAADGRPANRRAEDRRHRRRTPSEERDSSPEIFDIEPGYTEDDTSPSSPGATSVEVDKQSQELANILYSLAEANPKKKPTEKSMLAAYHRVGRRLQHELGPNVCTMGLLRWGPTLEGLLEGAEVGDDETRAVVADWSKRMQDMTLESYHVLIKRVPRMRLFLDNFDGCLDGIESLTSYLDACGKAAQGDEVGSLRDKLGDLVPALRDHGLHGRGQKALRGFLSTISGRLLCPQAQLGKFDAEPDKFCEQVRYGEIEVHAGHLPSFLYDQKLVQAGRMEPGLLRSALLVKAYKCVYTGPNSVMSEEPVRKTAGKPSRAHQMKMTNVTARSIAHVATMMRFVLNSQPEWDRRDGNFDGQEFFELIVQMFSKKKWSSETLAWQVFGAASSRGKNNKAKNDSAAAIDALMAKLGDNDDE</sequence>
<keyword evidence="3" id="KW-1185">Reference proteome</keyword>